<accession>A0ACB8SJ59</accession>
<sequence length="243" mass="27067">MFPPPALMQAKRELLQHVTDYSSSSSSDDDSSPERGFMRSHDTLRPSPHARAQSQGKPPKPAAPALTRVRGRDLLSHASQYVVLDESLQPVLAPRRATTLELYPRAPSASTLTLSSGSWSDGTDPTSVSAESAPAASHARAVAQLMNRLPNRQLDFDIKSLNLHLSTRVTEILACAESMWEWVLSFQEEQRWTKVQWEGAEAPPEPEGPAKELVGMSRAEFDVLLLRFELWVSSLRTCVYCWR</sequence>
<gene>
    <name evidence="1" type="ORF">BV25DRAFT_1651821</name>
</gene>
<evidence type="ECO:0000313" key="1">
    <source>
        <dbReference type="EMBL" id="KAI0056110.1"/>
    </source>
</evidence>
<proteinExistence type="predicted"/>
<name>A0ACB8SJ59_9AGAM</name>
<evidence type="ECO:0000313" key="2">
    <source>
        <dbReference type="Proteomes" id="UP000814140"/>
    </source>
</evidence>
<comment type="caution">
    <text evidence="1">The sequence shown here is derived from an EMBL/GenBank/DDBJ whole genome shotgun (WGS) entry which is preliminary data.</text>
</comment>
<protein>
    <submittedName>
        <fullName evidence="1">Uncharacterized protein</fullName>
    </submittedName>
</protein>
<keyword evidence="2" id="KW-1185">Reference proteome</keyword>
<dbReference type="Proteomes" id="UP000814140">
    <property type="component" value="Unassembled WGS sequence"/>
</dbReference>
<dbReference type="EMBL" id="MU277271">
    <property type="protein sequence ID" value="KAI0056110.1"/>
    <property type="molecule type" value="Genomic_DNA"/>
</dbReference>
<organism evidence="1 2">
    <name type="scientific">Artomyces pyxidatus</name>
    <dbReference type="NCBI Taxonomy" id="48021"/>
    <lineage>
        <taxon>Eukaryota</taxon>
        <taxon>Fungi</taxon>
        <taxon>Dikarya</taxon>
        <taxon>Basidiomycota</taxon>
        <taxon>Agaricomycotina</taxon>
        <taxon>Agaricomycetes</taxon>
        <taxon>Russulales</taxon>
        <taxon>Auriscalpiaceae</taxon>
        <taxon>Artomyces</taxon>
    </lineage>
</organism>
<reference evidence="1" key="1">
    <citation type="submission" date="2021-03" db="EMBL/GenBank/DDBJ databases">
        <authorList>
            <consortium name="DOE Joint Genome Institute"/>
            <person name="Ahrendt S."/>
            <person name="Looney B.P."/>
            <person name="Miyauchi S."/>
            <person name="Morin E."/>
            <person name="Drula E."/>
            <person name="Courty P.E."/>
            <person name="Chicoki N."/>
            <person name="Fauchery L."/>
            <person name="Kohler A."/>
            <person name="Kuo A."/>
            <person name="Labutti K."/>
            <person name="Pangilinan J."/>
            <person name="Lipzen A."/>
            <person name="Riley R."/>
            <person name="Andreopoulos W."/>
            <person name="He G."/>
            <person name="Johnson J."/>
            <person name="Barry K.W."/>
            <person name="Grigoriev I.V."/>
            <person name="Nagy L."/>
            <person name="Hibbett D."/>
            <person name="Henrissat B."/>
            <person name="Matheny P.B."/>
            <person name="Labbe J."/>
            <person name="Martin F."/>
        </authorList>
    </citation>
    <scope>NUCLEOTIDE SEQUENCE</scope>
    <source>
        <strain evidence="1">HHB10654</strain>
    </source>
</reference>
<reference evidence="1" key="2">
    <citation type="journal article" date="2022" name="New Phytol.">
        <title>Evolutionary transition to the ectomycorrhizal habit in the genomes of a hyperdiverse lineage of mushroom-forming fungi.</title>
        <authorList>
            <person name="Looney B."/>
            <person name="Miyauchi S."/>
            <person name="Morin E."/>
            <person name="Drula E."/>
            <person name="Courty P.E."/>
            <person name="Kohler A."/>
            <person name="Kuo A."/>
            <person name="LaButti K."/>
            <person name="Pangilinan J."/>
            <person name="Lipzen A."/>
            <person name="Riley R."/>
            <person name="Andreopoulos W."/>
            <person name="He G."/>
            <person name="Johnson J."/>
            <person name="Nolan M."/>
            <person name="Tritt A."/>
            <person name="Barry K.W."/>
            <person name="Grigoriev I.V."/>
            <person name="Nagy L.G."/>
            <person name="Hibbett D."/>
            <person name="Henrissat B."/>
            <person name="Matheny P.B."/>
            <person name="Labbe J."/>
            <person name="Martin F.M."/>
        </authorList>
    </citation>
    <scope>NUCLEOTIDE SEQUENCE</scope>
    <source>
        <strain evidence="1">HHB10654</strain>
    </source>
</reference>